<proteinExistence type="predicted"/>
<sequence>HSKLNRQLTVIDGFIISPTLTKELVRRRAGINSHLSDLTGWIVREE</sequence>
<organism evidence="1 2">
    <name type="scientific">Scyliorhinus torazame</name>
    <name type="common">Cloudy catshark</name>
    <name type="synonym">Catulus torazame</name>
    <dbReference type="NCBI Taxonomy" id="75743"/>
    <lineage>
        <taxon>Eukaryota</taxon>
        <taxon>Metazoa</taxon>
        <taxon>Chordata</taxon>
        <taxon>Craniata</taxon>
        <taxon>Vertebrata</taxon>
        <taxon>Chondrichthyes</taxon>
        <taxon>Elasmobranchii</taxon>
        <taxon>Galeomorphii</taxon>
        <taxon>Galeoidea</taxon>
        <taxon>Carcharhiniformes</taxon>
        <taxon>Scyliorhinidae</taxon>
        <taxon>Scyliorhinus</taxon>
    </lineage>
</organism>
<dbReference type="AlphaFoldDB" id="A0A401PXR9"/>
<protein>
    <submittedName>
        <fullName evidence="1">Uncharacterized protein</fullName>
    </submittedName>
</protein>
<accession>A0A401PXR9</accession>
<reference evidence="1 2" key="1">
    <citation type="journal article" date="2018" name="Nat. Ecol. Evol.">
        <title>Shark genomes provide insights into elasmobranch evolution and the origin of vertebrates.</title>
        <authorList>
            <person name="Hara Y"/>
            <person name="Yamaguchi K"/>
            <person name="Onimaru K"/>
            <person name="Kadota M"/>
            <person name="Koyanagi M"/>
            <person name="Keeley SD"/>
            <person name="Tatsumi K"/>
            <person name="Tanaka K"/>
            <person name="Motone F"/>
            <person name="Kageyama Y"/>
            <person name="Nozu R"/>
            <person name="Adachi N"/>
            <person name="Nishimura O"/>
            <person name="Nakagawa R"/>
            <person name="Tanegashima C"/>
            <person name="Kiyatake I"/>
            <person name="Matsumoto R"/>
            <person name="Murakumo K"/>
            <person name="Nishida K"/>
            <person name="Terakita A"/>
            <person name="Kuratani S"/>
            <person name="Sato K"/>
            <person name="Hyodo S Kuraku.S."/>
        </authorList>
    </citation>
    <scope>NUCLEOTIDE SEQUENCE [LARGE SCALE GENOMIC DNA]</scope>
</reference>
<feature type="non-terminal residue" evidence="1">
    <location>
        <position position="1"/>
    </location>
</feature>
<evidence type="ECO:0000313" key="1">
    <source>
        <dbReference type="EMBL" id="GCB77898.1"/>
    </source>
</evidence>
<evidence type="ECO:0000313" key="2">
    <source>
        <dbReference type="Proteomes" id="UP000288216"/>
    </source>
</evidence>
<comment type="caution">
    <text evidence="1">The sequence shown here is derived from an EMBL/GenBank/DDBJ whole genome shotgun (WGS) entry which is preliminary data.</text>
</comment>
<keyword evidence="2" id="KW-1185">Reference proteome</keyword>
<dbReference type="EMBL" id="BFAA01014290">
    <property type="protein sequence ID" value="GCB77898.1"/>
    <property type="molecule type" value="Genomic_DNA"/>
</dbReference>
<dbReference type="Proteomes" id="UP000288216">
    <property type="component" value="Unassembled WGS sequence"/>
</dbReference>
<gene>
    <name evidence="1" type="ORF">scyTo_0019334</name>
</gene>
<name>A0A401PXR9_SCYTO</name>